<dbReference type="OrthoDB" id="8964685at2759"/>
<feature type="region of interest" description="Disordered" evidence="1">
    <location>
        <begin position="101"/>
        <end position="123"/>
    </location>
</feature>
<dbReference type="AlphaFoldDB" id="A0A4Z2JFK3"/>
<dbReference type="EMBL" id="SRLO01000003">
    <property type="protein sequence ID" value="TNN88950.1"/>
    <property type="molecule type" value="Genomic_DNA"/>
</dbReference>
<keyword evidence="3" id="KW-1185">Reference proteome</keyword>
<protein>
    <submittedName>
        <fullName evidence="2">Uncharacterized protein</fullName>
    </submittedName>
</protein>
<reference evidence="2 3" key="1">
    <citation type="submission" date="2019-03" db="EMBL/GenBank/DDBJ databases">
        <title>First draft genome of Liparis tanakae, snailfish: a comprehensive survey of snailfish specific genes.</title>
        <authorList>
            <person name="Kim W."/>
            <person name="Song I."/>
            <person name="Jeong J.-H."/>
            <person name="Kim D."/>
            <person name="Kim S."/>
            <person name="Ryu S."/>
            <person name="Song J.Y."/>
            <person name="Lee S.K."/>
        </authorList>
    </citation>
    <scope>NUCLEOTIDE SEQUENCE [LARGE SCALE GENOMIC DNA]</scope>
    <source>
        <tissue evidence="2">Muscle</tissue>
    </source>
</reference>
<evidence type="ECO:0000313" key="2">
    <source>
        <dbReference type="EMBL" id="TNN88950.1"/>
    </source>
</evidence>
<organism evidence="2 3">
    <name type="scientific">Liparis tanakae</name>
    <name type="common">Tanaka's snailfish</name>
    <dbReference type="NCBI Taxonomy" id="230148"/>
    <lineage>
        <taxon>Eukaryota</taxon>
        <taxon>Metazoa</taxon>
        <taxon>Chordata</taxon>
        <taxon>Craniata</taxon>
        <taxon>Vertebrata</taxon>
        <taxon>Euteleostomi</taxon>
        <taxon>Actinopterygii</taxon>
        <taxon>Neopterygii</taxon>
        <taxon>Teleostei</taxon>
        <taxon>Neoteleostei</taxon>
        <taxon>Acanthomorphata</taxon>
        <taxon>Eupercaria</taxon>
        <taxon>Perciformes</taxon>
        <taxon>Cottioidei</taxon>
        <taxon>Cottales</taxon>
        <taxon>Liparidae</taxon>
        <taxon>Liparis</taxon>
    </lineage>
</organism>
<gene>
    <name evidence="2" type="ORF">EYF80_000828</name>
</gene>
<name>A0A4Z2JFK3_9TELE</name>
<evidence type="ECO:0000313" key="3">
    <source>
        <dbReference type="Proteomes" id="UP000314294"/>
    </source>
</evidence>
<evidence type="ECO:0000256" key="1">
    <source>
        <dbReference type="SAM" id="MobiDB-lite"/>
    </source>
</evidence>
<proteinExistence type="predicted"/>
<comment type="caution">
    <text evidence="2">The sequence shown here is derived from an EMBL/GenBank/DDBJ whole genome shotgun (WGS) entry which is preliminary data.</text>
</comment>
<sequence length="200" mass="21775">MSPAARQQTQSASVSAHLDSPLLCTCLPFLSICFPEVFDGESQRGRKCGSAAPVATMAPLRPPAQAQPVMKHHGDVIDLKVNSPQGTYLYCVRDRARVTQRDQPATTAHTRIRSRGSSGTGLAPEGLALGTTGLVSPCQTREAVILTIQPFWREREVMLYSQRFIPMASDCSLAVLSMVSHSQKYVQRSESKGRQKGTDC</sequence>
<accession>A0A4Z2JFK3</accession>
<dbReference type="Proteomes" id="UP000314294">
    <property type="component" value="Unassembled WGS sequence"/>
</dbReference>